<dbReference type="AlphaFoldDB" id="F2KBA5"/>
<sequence length="53" mass="5569">MAFNLFRGSVEFPLNLNTTPCGSELARDGSVSVNSSVVDPPLSRASSLPQGFV</sequence>
<protein>
    <submittedName>
        <fullName evidence="2">Uncharacterized protein</fullName>
    </submittedName>
</protein>
<accession>F2KBA5</accession>
<feature type="compositionally biased region" description="Polar residues" evidence="1">
    <location>
        <begin position="44"/>
        <end position="53"/>
    </location>
</feature>
<proteinExistence type="predicted"/>
<dbReference type="HOGENOM" id="CLU_3065168_0_0_6"/>
<feature type="region of interest" description="Disordered" evidence="1">
    <location>
        <begin position="25"/>
        <end position="53"/>
    </location>
</feature>
<name>F2KBA5_PSEBN</name>
<organism evidence="2 3">
    <name type="scientific">Pseudomonas brassicacearum (strain NFM421)</name>
    <dbReference type="NCBI Taxonomy" id="994484"/>
    <lineage>
        <taxon>Bacteria</taxon>
        <taxon>Pseudomonadati</taxon>
        <taxon>Pseudomonadota</taxon>
        <taxon>Gammaproteobacteria</taxon>
        <taxon>Pseudomonadales</taxon>
        <taxon>Pseudomonadaceae</taxon>
        <taxon>Pseudomonas</taxon>
    </lineage>
</organism>
<gene>
    <name evidence="2" type="ORF">PSEBR_cmegl4</name>
</gene>
<dbReference type="KEGG" id="pba:PSEBR_cmegl4"/>
<evidence type="ECO:0000313" key="3">
    <source>
        <dbReference type="Proteomes" id="UP000006692"/>
    </source>
</evidence>
<evidence type="ECO:0000256" key="1">
    <source>
        <dbReference type="SAM" id="MobiDB-lite"/>
    </source>
</evidence>
<evidence type="ECO:0000313" key="2">
    <source>
        <dbReference type="EMBL" id="AEA66447.1"/>
    </source>
</evidence>
<reference evidence="2 3" key="1">
    <citation type="journal article" date="2011" name="J. Bacteriol.">
        <title>Complete genome sequence of a beneficial plant root-associated bacterium, Pseudomonas brassicacearum.</title>
        <authorList>
            <person name="Ortet P."/>
            <person name="Barakat M."/>
            <person name="Lalaouna D."/>
            <person name="Fochesato S."/>
            <person name="Barbe V."/>
            <person name="Vacherie B."/>
            <person name="Santaella C."/>
            <person name="Heulin T."/>
            <person name="Achouak W."/>
        </authorList>
    </citation>
    <scope>NUCLEOTIDE SEQUENCE [LARGE SCALE GENOMIC DNA]</scope>
    <source>
        <strain evidence="2 3">NFM421</strain>
    </source>
</reference>
<dbReference type="EMBL" id="CP002585">
    <property type="protein sequence ID" value="AEA66447.1"/>
    <property type="molecule type" value="Genomic_DNA"/>
</dbReference>
<dbReference type="Proteomes" id="UP000006692">
    <property type="component" value="Chromosome"/>
</dbReference>
<reference key="2">
    <citation type="submission" date="2011-03" db="EMBL/GenBank/DDBJ databases">
        <title>Complete Genome Sequence of a beneficial plant roots-associated bacterium Pseudomonas brassicacearum.</title>
        <authorList>
            <person name="Ortet P."/>
            <person name="Barakat M."/>
            <person name="Lalaouna D."/>
            <person name="Fochesato S."/>
            <person name="Barbe V."/>
            <person name="Santaella C."/>
            <person name="Heulin T."/>
            <person name="Achouak W."/>
        </authorList>
    </citation>
    <scope>NUCLEOTIDE SEQUENCE</scope>
    <source>
        <strain>NFM421</strain>
    </source>
</reference>